<dbReference type="PROSITE" id="PS00197">
    <property type="entry name" value="2FE2S_FER_1"/>
    <property type="match status" value="1"/>
</dbReference>
<dbReference type="InterPro" id="IPR036010">
    <property type="entry name" value="2Fe-2S_ferredoxin-like_sf"/>
</dbReference>
<feature type="domain" description="2Fe-2S ferredoxin-type" evidence="2">
    <location>
        <begin position="15"/>
        <end position="97"/>
    </location>
</feature>
<dbReference type="SUPFAM" id="SSF54292">
    <property type="entry name" value="2Fe-2S ferredoxin-like"/>
    <property type="match status" value="1"/>
</dbReference>
<dbReference type="AlphaFoldDB" id="A0A645BD55"/>
<name>A0A645BD55_9ZZZZ</name>
<evidence type="ECO:0000313" key="3">
    <source>
        <dbReference type="EMBL" id="MPM63026.1"/>
    </source>
</evidence>
<accession>A0A645BD55</accession>
<proteinExistence type="predicted"/>
<dbReference type="Pfam" id="PF13510">
    <property type="entry name" value="Fer2_4"/>
    <property type="match status" value="1"/>
</dbReference>
<evidence type="ECO:0000259" key="2">
    <source>
        <dbReference type="PROSITE" id="PS51085"/>
    </source>
</evidence>
<dbReference type="Gene3D" id="3.10.20.440">
    <property type="entry name" value="2Fe-2S iron-sulphur cluster binding domain, sarcosine oxidase, alpha subunit, N-terminal domain"/>
    <property type="match status" value="1"/>
</dbReference>
<evidence type="ECO:0000256" key="1">
    <source>
        <dbReference type="ARBA" id="ARBA00023002"/>
    </source>
</evidence>
<dbReference type="EMBL" id="VSSQ01019176">
    <property type="protein sequence ID" value="MPM63026.1"/>
    <property type="molecule type" value="Genomic_DNA"/>
</dbReference>
<keyword evidence="1 3" id="KW-0560">Oxidoreductase</keyword>
<protein>
    <submittedName>
        <fullName evidence="3">Hydrogen cyanide synthase subunit HcnA</fullName>
        <ecNumber evidence="3">1.4.99.5</ecNumber>
    </submittedName>
</protein>
<gene>
    <name evidence="3" type="primary">hcnA_2</name>
    <name evidence="3" type="ORF">SDC9_109904</name>
</gene>
<reference evidence="3" key="1">
    <citation type="submission" date="2019-08" db="EMBL/GenBank/DDBJ databases">
        <authorList>
            <person name="Kucharzyk K."/>
            <person name="Murdoch R.W."/>
            <person name="Higgins S."/>
            <person name="Loffler F."/>
        </authorList>
    </citation>
    <scope>NUCLEOTIDE SEQUENCE</scope>
</reference>
<dbReference type="InterPro" id="IPR042204">
    <property type="entry name" value="2Fe-2S-bd_N"/>
</dbReference>
<dbReference type="PROSITE" id="PS51085">
    <property type="entry name" value="2FE2S_FER_2"/>
    <property type="match status" value="1"/>
</dbReference>
<dbReference type="GO" id="GO:0050622">
    <property type="term" value="F:glycine dehydrogenase (cyanide-forming) activity"/>
    <property type="evidence" value="ECO:0007669"/>
    <property type="project" value="UniProtKB-EC"/>
</dbReference>
<dbReference type="EC" id="1.4.99.5" evidence="3"/>
<dbReference type="InterPro" id="IPR006058">
    <property type="entry name" value="2Fe2S_fd_BS"/>
</dbReference>
<comment type="caution">
    <text evidence="3">The sequence shown here is derived from an EMBL/GenBank/DDBJ whole genome shotgun (WGS) entry which is preliminary data.</text>
</comment>
<dbReference type="CDD" id="cd00207">
    <property type="entry name" value="fer2"/>
    <property type="match status" value="1"/>
</dbReference>
<sequence>MRLEEHPILKFNRGKQVTIYFDGQPVEAFEGETVAAALHAAGVYHLSDSHEHHRPRGLFCAIGQCSSCMMVVDGRPNVKTCITKVRDGMTVETQKGKGDLGWNAKKS</sequence>
<organism evidence="3">
    <name type="scientific">bioreactor metagenome</name>
    <dbReference type="NCBI Taxonomy" id="1076179"/>
    <lineage>
        <taxon>unclassified sequences</taxon>
        <taxon>metagenomes</taxon>
        <taxon>ecological metagenomes</taxon>
    </lineage>
</organism>
<dbReference type="InterPro" id="IPR001041">
    <property type="entry name" value="2Fe-2S_ferredoxin-type"/>
</dbReference>
<dbReference type="GO" id="GO:0051537">
    <property type="term" value="F:2 iron, 2 sulfur cluster binding"/>
    <property type="evidence" value="ECO:0007669"/>
    <property type="project" value="InterPro"/>
</dbReference>